<evidence type="ECO:0000313" key="2">
    <source>
        <dbReference type="Proteomes" id="UP000807769"/>
    </source>
</evidence>
<dbReference type="EMBL" id="JABBWG010000006">
    <property type="protein sequence ID" value="KAG1821881.1"/>
    <property type="molecule type" value="Genomic_DNA"/>
</dbReference>
<proteinExistence type="predicted"/>
<gene>
    <name evidence="1" type="ORF">BJ212DRAFT_1477711</name>
</gene>
<dbReference type="OrthoDB" id="2669721at2759"/>
<name>A0A9P7EHZ5_9AGAM</name>
<dbReference type="GeneID" id="64633610"/>
<keyword evidence="2" id="KW-1185">Reference proteome</keyword>
<comment type="caution">
    <text evidence="1">The sequence shown here is derived from an EMBL/GenBank/DDBJ whole genome shotgun (WGS) entry which is preliminary data.</text>
</comment>
<accession>A0A9P7EHZ5</accession>
<evidence type="ECO:0000313" key="1">
    <source>
        <dbReference type="EMBL" id="KAG1821881.1"/>
    </source>
</evidence>
<dbReference type="Proteomes" id="UP000807769">
    <property type="component" value="Unassembled WGS sequence"/>
</dbReference>
<protein>
    <submittedName>
        <fullName evidence="1">Uncharacterized protein</fullName>
    </submittedName>
</protein>
<dbReference type="AlphaFoldDB" id="A0A9P7EHZ5"/>
<organism evidence="1 2">
    <name type="scientific">Suillus subaureus</name>
    <dbReference type="NCBI Taxonomy" id="48587"/>
    <lineage>
        <taxon>Eukaryota</taxon>
        <taxon>Fungi</taxon>
        <taxon>Dikarya</taxon>
        <taxon>Basidiomycota</taxon>
        <taxon>Agaricomycotina</taxon>
        <taxon>Agaricomycetes</taxon>
        <taxon>Agaricomycetidae</taxon>
        <taxon>Boletales</taxon>
        <taxon>Suillineae</taxon>
        <taxon>Suillaceae</taxon>
        <taxon>Suillus</taxon>
    </lineage>
</organism>
<sequence length="208" mass="23351">MLPQFDHAKNLHPHGSRDLGNGYILLTKSDKKPVVVNGLQSAVIADFLGQPSPKFRHWARLRLPNGQIARSAWTETQKSPEDVLLHGQERFAEVLYFAQLAMENDDHNSNNEEDENNWHFVNVTLVTLYSLPQPELLALSYGALISCIHKGEESLCVIDVNTIQSVVSMIPHKPTLPNGQVEEWFFLVEKTGLDIARCGLQDDNGDID</sequence>
<reference evidence="1" key="1">
    <citation type="journal article" date="2020" name="New Phytol.">
        <title>Comparative genomics reveals dynamic genome evolution in host specialist ectomycorrhizal fungi.</title>
        <authorList>
            <person name="Lofgren L.A."/>
            <person name="Nguyen N.H."/>
            <person name="Vilgalys R."/>
            <person name="Ruytinx J."/>
            <person name="Liao H.L."/>
            <person name="Branco S."/>
            <person name="Kuo A."/>
            <person name="LaButti K."/>
            <person name="Lipzen A."/>
            <person name="Andreopoulos W."/>
            <person name="Pangilinan J."/>
            <person name="Riley R."/>
            <person name="Hundley H."/>
            <person name="Na H."/>
            <person name="Barry K."/>
            <person name="Grigoriev I.V."/>
            <person name="Stajich J.E."/>
            <person name="Kennedy P.G."/>
        </authorList>
    </citation>
    <scope>NUCLEOTIDE SEQUENCE</scope>
    <source>
        <strain evidence="1">MN1</strain>
    </source>
</reference>
<dbReference type="RefSeq" id="XP_041196621.1">
    <property type="nucleotide sequence ID" value="XM_041339594.1"/>
</dbReference>